<organism evidence="10">
    <name type="scientific">Proteromonas lacertae</name>
    <name type="common">Stramenopile</name>
    <name type="synonym">Monocercomonoides lacertae</name>
    <dbReference type="NCBI Taxonomy" id="42746"/>
    <lineage>
        <taxon>Eukaryota</taxon>
        <taxon>Sar</taxon>
        <taxon>Stramenopiles</taxon>
        <taxon>Bigyra</taxon>
        <taxon>Opalozoa</taxon>
        <taxon>Opalinata</taxon>
        <taxon>Proteromonadidae</taxon>
        <taxon>Proteromonas</taxon>
    </lineage>
</organism>
<dbReference type="EMBL" id="GU563431">
    <property type="protein sequence ID" value="ADD46376.1"/>
    <property type="molecule type" value="Genomic_DNA"/>
</dbReference>
<evidence type="ECO:0000256" key="1">
    <source>
        <dbReference type="ARBA" id="ARBA00004141"/>
    </source>
</evidence>
<keyword evidence="3" id="KW-0813">Transport</keyword>
<protein>
    <submittedName>
        <fullName evidence="10">NADH dehydrogenase subunit 4L</fullName>
    </submittedName>
</protein>
<dbReference type="AlphaFoldDB" id="E2E9Y9"/>
<dbReference type="RefSeq" id="YP_003795206.1">
    <property type="nucleotide sequence ID" value="NC_014338.1"/>
</dbReference>
<evidence type="ECO:0000256" key="4">
    <source>
        <dbReference type="ARBA" id="ARBA00022692"/>
    </source>
</evidence>
<evidence type="ECO:0000313" key="11">
    <source>
        <dbReference type="EMBL" id="ADD46376.1"/>
    </source>
</evidence>
<feature type="transmembrane region" description="Helical" evidence="9">
    <location>
        <begin position="57"/>
        <end position="83"/>
    </location>
</feature>
<keyword evidence="4 9" id="KW-0812">Transmembrane</keyword>
<gene>
    <name evidence="10" type="primary">nad4L</name>
    <name evidence="10" type="ORF">PROLAC_007</name>
    <name evidence="11" type="ORF">PROLAC_082</name>
</gene>
<evidence type="ECO:0000256" key="9">
    <source>
        <dbReference type="SAM" id="Phobius"/>
    </source>
</evidence>
<sequence>MASFYISVGIAIFSLGLFGIIINKKNILLIIISIELLLLGVTFSLVAYSVFLDDIVGQFFVLLILTVAAAESSIGLSILVVHYRIHKCILSERYNVMLG</sequence>
<dbReference type="GO" id="GO:0030964">
    <property type="term" value="C:NADH dehydrogenase complex"/>
    <property type="evidence" value="ECO:0007669"/>
    <property type="project" value="TreeGrafter"/>
</dbReference>
<keyword evidence="10" id="KW-0496">Mitochondrion</keyword>
<comment type="similarity">
    <text evidence="2">Belongs to the complex I subunit 4L family.</text>
</comment>
<evidence type="ECO:0000256" key="2">
    <source>
        <dbReference type="ARBA" id="ARBA00010519"/>
    </source>
</evidence>
<dbReference type="GeneID" id="9480782"/>
<dbReference type="InterPro" id="IPR001133">
    <property type="entry name" value="NADH_UbQ_OxRdtase_chain4L/K"/>
</dbReference>
<feature type="transmembrane region" description="Helical" evidence="9">
    <location>
        <begin position="6"/>
        <end position="22"/>
    </location>
</feature>
<dbReference type="InterPro" id="IPR039428">
    <property type="entry name" value="NUOK/Mnh_C1-like"/>
</dbReference>
<accession>E2E9Y9</accession>
<comment type="subcellular location">
    <subcellularLocation>
        <location evidence="1">Membrane</location>
        <topology evidence="1">Multi-pass membrane protein</topology>
    </subcellularLocation>
</comment>
<evidence type="ECO:0000256" key="7">
    <source>
        <dbReference type="ARBA" id="ARBA00023027"/>
    </source>
</evidence>
<feature type="transmembrane region" description="Helical" evidence="9">
    <location>
        <begin position="29"/>
        <end position="51"/>
    </location>
</feature>
<evidence type="ECO:0000256" key="8">
    <source>
        <dbReference type="ARBA" id="ARBA00023136"/>
    </source>
</evidence>
<geneLocation type="mitochondrion" evidence="10"/>
<dbReference type="NCBIfam" id="NF004323">
    <property type="entry name" value="PRK05715.1-5"/>
    <property type="match status" value="1"/>
</dbReference>
<evidence type="ECO:0000256" key="3">
    <source>
        <dbReference type="ARBA" id="ARBA00022448"/>
    </source>
</evidence>
<keyword evidence="6 9" id="KW-1133">Transmembrane helix</keyword>
<dbReference type="Pfam" id="PF00420">
    <property type="entry name" value="Oxidored_q2"/>
    <property type="match status" value="1"/>
</dbReference>
<evidence type="ECO:0000256" key="6">
    <source>
        <dbReference type="ARBA" id="ARBA00022989"/>
    </source>
</evidence>
<dbReference type="Gene3D" id="1.10.287.3510">
    <property type="match status" value="1"/>
</dbReference>
<reference evidence="10" key="1">
    <citation type="journal article" date="2010" name="Genome Biol. Evol.">
        <title>A linear molecule with two large inverted repeats: the mitochondrial genome of the stramenopile Proteromonas lacertae.</title>
        <authorList>
            <person name="Perez-Brocal V."/>
            <person name="Shahar-Golan R."/>
            <person name="Clark C.G."/>
        </authorList>
    </citation>
    <scope>NUCLEOTIDE SEQUENCE</scope>
</reference>
<keyword evidence="7" id="KW-0520">NAD</keyword>
<dbReference type="GO" id="GO:0042773">
    <property type="term" value="P:ATP synthesis coupled electron transport"/>
    <property type="evidence" value="ECO:0007669"/>
    <property type="project" value="InterPro"/>
</dbReference>
<evidence type="ECO:0000313" key="10">
    <source>
        <dbReference type="EMBL" id="ADD46344.1"/>
    </source>
</evidence>
<dbReference type="PANTHER" id="PTHR11434">
    <property type="entry name" value="NADH-UBIQUINONE OXIDOREDUCTASE SUBUNIT ND4L"/>
    <property type="match status" value="1"/>
</dbReference>
<proteinExistence type="inferred from homology"/>
<dbReference type="EMBL" id="GU563431">
    <property type="protein sequence ID" value="ADD46344.1"/>
    <property type="molecule type" value="Genomic_DNA"/>
</dbReference>
<keyword evidence="5" id="KW-1278">Translocase</keyword>
<evidence type="ECO:0000256" key="5">
    <source>
        <dbReference type="ARBA" id="ARBA00022967"/>
    </source>
</evidence>
<dbReference type="GeneID" id="9480857"/>
<dbReference type="PANTHER" id="PTHR11434:SF21">
    <property type="entry name" value="NADH DEHYDROGENASE SUBUNIT 4L-RELATED"/>
    <property type="match status" value="1"/>
</dbReference>
<name>E2E9Y9_PROLC</name>
<dbReference type="HAMAP" id="MF_01456">
    <property type="entry name" value="NDH1_NuoK"/>
    <property type="match status" value="1"/>
</dbReference>
<keyword evidence="8 9" id="KW-0472">Membrane</keyword>
<dbReference type="RefSeq" id="YP_003795238.1">
    <property type="nucleotide sequence ID" value="NC_014338.1"/>
</dbReference>
<dbReference type="GO" id="GO:0016651">
    <property type="term" value="F:oxidoreductase activity, acting on NAD(P)H"/>
    <property type="evidence" value="ECO:0007669"/>
    <property type="project" value="InterPro"/>
</dbReference>